<comment type="caution">
    <text evidence="7">The sequence shown here is derived from an EMBL/GenBank/DDBJ whole genome shotgun (WGS) entry which is preliminary data.</text>
</comment>
<protein>
    <submittedName>
        <fullName evidence="7">Uncharacterized protein</fullName>
    </submittedName>
</protein>
<dbReference type="GO" id="GO:0001006">
    <property type="term" value="F:RNA polymerase III type 3 promoter sequence-specific DNA binding"/>
    <property type="evidence" value="ECO:0007669"/>
    <property type="project" value="TreeGrafter"/>
</dbReference>
<sequence length="114" mass="13444">MLVHVFNDQGDYFAKVEELAKIKKRQDEDKLAARLHSFSKPVFDWLKDNSDEAVEKWEYIMSGELKKKQKELLGDANVSSLPKFKALDMHKTRFSDLRFRLGSGYLYCHQVRNF</sequence>
<evidence type="ECO:0000256" key="5">
    <source>
        <dbReference type="ARBA" id="ARBA00023163"/>
    </source>
</evidence>
<dbReference type="EMBL" id="AMZH03018070">
    <property type="protein sequence ID" value="RRT42105.1"/>
    <property type="molecule type" value="Genomic_DNA"/>
</dbReference>
<evidence type="ECO:0000256" key="4">
    <source>
        <dbReference type="ARBA" id="ARBA00023125"/>
    </source>
</evidence>
<dbReference type="Proteomes" id="UP000287651">
    <property type="component" value="Unassembled WGS sequence"/>
</dbReference>
<gene>
    <name evidence="7" type="ORF">B296_00018842</name>
</gene>
<dbReference type="InterPro" id="IPR022042">
    <property type="entry name" value="snRNA-activating_su3"/>
</dbReference>
<dbReference type="GO" id="GO:0005634">
    <property type="term" value="C:nucleus"/>
    <property type="evidence" value="ECO:0007669"/>
    <property type="project" value="UniProtKB-SubCell"/>
</dbReference>
<dbReference type="GO" id="GO:0019185">
    <property type="term" value="C:snRNA-activating protein complex"/>
    <property type="evidence" value="ECO:0007669"/>
    <property type="project" value="TreeGrafter"/>
</dbReference>
<organism evidence="7 8">
    <name type="scientific">Ensete ventricosum</name>
    <name type="common">Abyssinian banana</name>
    <name type="synonym">Musa ensete</name>
    <dbReference type="NCBI Taxonomy" id="4639"/>
    <lineage>
        <taxon>Eukaryota</taxon>
        <taxon>Viridiplantae</taxon>
        <taxon>Streptophyta</taxon>
        <taxon>Embryophyta</taxon>
        <taxon>Tracheophyta</taxon>
        <taxon>Spermatophyta</taxon>
        <taxon>Magnoliopsida</taxon>
        <taxon>Liliopsida</taxon>
        <taxon>Zingiberales</taxon>
        <taxon>Musaceae</taxon>
        <taxon>Ensete</taxon>
    </lineage>
</organism>
<comment type="similarity">
    <text evidence="2">Belongs to the SNAPC3/SRD2 family.</text>
</comment>
<dbReference type="PANTHER" id="PTHR13421">
    <property type="entry name" value="SNRNA-ACTIVATING PROTEIN COMPLEX SUBUNIT 3"/>
    <property type="match status" value="1"/>
</dbReference>
<evidence type="ECO:0000256" key="6">
    <source>
        <dbReference type="ARBA" id="ARBA00023242"/>
    </source>
</evidence>
<dbReference type="Pfam" id="PF12251">
    <property type="entry name" value="SNAPC3"/>
    <property type="match status" value="1"/>
</dbReference>
<dbReference type="GO" id="GO:0001046">
    <property type="term" value="F:core promoter sequence-specific DNA binding"/>
    <property type="evidence" value="ECO:0007669"/>
    <property type="project" value="TreeGrafter"/>
</dbReference>
<evidence type="ECO:0000256" key="2">
    <source>
        <dbReference type="ARBA" id="ARBA00010410"/>
    </source>
</evidence>
<keyword evidence="6" id="KW-0539">Nucleus</keyword>
<keyword evidence="3" id="KW-0805">Transcription regulation</keyword>
<dbReference type="PANTHER" id="PTHR13421:SF16">
    <property type="entry name" value="SNRNA-ACTIVATING PROTEIN COMPLEX SUBUNIT 3"/>
    <property type="match status" value="1"/>
</dbReference>
<keyword evidence="5" id="KW-0804">Transcription</keyword>
<evidence type="ECO:0000256" key="1">
    <source>
        <dbReference type="ARBA" id="ARBA00004123"/>
    </source>
</evidence>
<evidence type="ECO:0000313" key="7">
    <source>
        <dbReference type="EMBL" id="RRT42105.1"/>
    </source>
</evidence>
<evidence type="ECO:0000313" key="8">
    <source>
        <dbReference type="Proteomes" id="UP000287651"/>
    </source>
</evidence>
<dbReference type="GO" id="GO:0003681">
    <property type="term" value="F:bent DNA binding"/>
    <property type="evidence" value="ECO:0007669"/>
    <property type="project" value="TreeGrafter"/>
</dbReference>
<dbReference type="AlphaFoldDB" id="A0A426XRT9"/>
<dbReference type="GO" id="GO:0000978">
    <property type="term" value="F:RNA polymerase II cis-regulatory region sequence-specific DNA binding"/>
    <property type="evidence" value="ECO:0007669"/>
    <property type="project" value="TreeGrafter"/>
</dbReference>
<name>A0A426XRT9_ENSVE</name>
<dbReference type="GO" id="GO:0042796">
    <property type="term" value="P:snRNA transcription by RNA polymerase III"/>
    <property type="evidence" value="ECO:0007669"/>
    <property type="project" value="TreeGrafter"/>
</dbReference>
<keyword evidence="4" id="KW-0238">DNA-binding</keyword>
<comment type="subcellular location">
    <subcellularLocation>
        <location evidence="1">Nucleus</location>
    </subcellularLocation>
</comment>
<dbReference type="GO" id="GO:0042795">
    <property type="term" value="P:snRNA transcription by RNA polymerase II"/>
    <property type="evidence" value="ECO:0007669"/>
    <property type="project" value="TreeGrafter"/>
</dbReference>
<proteinExistence type="inferred from homology"/>
<accession>A0A426XRT9</accession>
<evidence type="ECO:0000256" key="3">
    <source>
        <dbReference type="ARBA" id="ARBA00023015"/>
    </source>
</evidence>
<reference evidence="7 8" key="1">
    <citation type="journal article" date="2014" name="Agronomy (Basel)">
        <title>A Draft Genome Sequence for Ensete ventricosum, the Drought-Tolerant Tree Against Hunger.</title>
        <authorList>
            <person name="Harrison J."/>
            <person name="Moore K.A."/>
            <person name="Paszkiewicz K."/>
            <person name="Jones T."/>
            <person name="Grant M."/>
            <person name="Ambacheew D."/>
            <person name="Muzemil S."/>
            <person name="Studholme D.J."/>
        </authorList>
    </citation>
    <scope>NUCLEOTIDE SEQUENCE [LARGE SCALE GENOMIC DNA]</scope>
</reference>